<evidence type="ECO:0000313" key="2">
    <source>
        <dbReference type="EMBL" id="GAA4735478.1"/>
    </source>
</evidence>
<sequence length="84" mass="9124">MVHGRCRGGELARAHQPATHGPGAERRPGPERLGRAFDELIDRIPANRLPKVGGTDATIVITIDLDTLTGKLQKARRGVQARRP</sequence>
<protein>
    <submittedName>
        <fullName evidence="2">Uncharacterized protein</fullName>
    </submittedName>
</protein>
<evidence type="ECO:0000313" key="3">
    <source>
        <dbReference type="Proteomes" id="UP001499882"/>
    </source>
</evidence>
<proteinExistence type="predicted"/>
<name>A0ABP8YRG2_9ACTN</name>
<organism evidence="2 3">
    <name type="scientific">Nocardioides endophyticus</name>
    <dbReference type="NCBI Taxonomy" id="1353775"/>
    <lineage>
        <taxon>Bacteria</taxon>
        <taxon>Bacillati</taxon>
        <taxon>Actinomycetota</taxon>
        <taxon>Actinomycetes</taxon>
        <taxon>Propionibacteriales</taxon>
        <taxon>Nocardioidaceae</taxon>
        <taxon>Nocardioides</taxon>
    </lineage>
</organism>
<dbReference type="EMBL" id="BAABKN010000012">
    <property type="protein sequence ID" value="GAA4735478.1"/>
    <property type="molecule type" value="Genomic_DNA"/>
</dbReference>
<feature type="region of interest" description="Disordered" evidence="1">
    <location>
        <begin position="1"/>
        <end position="31"/>
    </location>
</feature>
<gene>
    <name evidence="2" type="ORF">GCM10023350_19100</name>
</gene>
<evidence type="ECO:0000256" key="1">
    <source>
        <dbReference type="SAM" id="MobiDB-lite"/>
    </source>
</evidence>
<dbReference type="Proteomes" id="UP001499882">
    <property type="component" value="Unassembled WGS sequence"/>
</dbReference>
<keyword evidence="3" id="KW-1185">Reference proteome</keyword>
<dbReference type="RefSeq" id="WP_345526533.1">
    <property type="nucleotide sequence ID" value="NZ_BAABKN010000012.1"/>
</dbReference>
<comment type="caution">
    <text evidence="2">The sequence shown here is derived from an EMBL/GenBank/DDBJ whole genome shotgun (WGS) entry which is preliminary data.</text>
</comment>
<accession>A0ABP8YRG2</accession>
<reference evidence="3" key="1">
    <citation type="journal article" date="2019" name="Int. J. Syst. Evol. Microbiol.">
        <title>The Global Catalogue of Microorganisms (GCM) 10K type strain sequencing project: providing services to taxonomists for standard genome sequencing and annotation.</title>
        <authorList>
            <consortium name="The Broad Institute Genomics Platform"/>
            <consortium name="The Broad Institute Genome Sequencing Center for Infectious Disease"/>
            <person name="Wu L."/>
            <person name="Ma J."/>
        </authorList>
    </citation>
    <scope>NUCLEOTIDE SEQUENCE [LARGE SCALE GENOMIC DNA]</scope>
    <source>
        <strain evidence="3">JCM 18532</strain>
    </source>
</reference>